<feature type="transmembrane region" description="Helical" evidence="1">
    <location>
        <begin position="137"/>
        <end position="155"/>
    </location>
</feature>
<feature type="transmembrane region" description="Helical" evidence="1">
    <location>
        <begin position="99"/>
        <end position="117"/>
    </location>
</feature>
<feature type="transmembrane region" description="Helical" evidence="1">
    <location>
        <begin position="167"/>
        <end position="185"/>
    </location>
</feature>
<keyword evidence="1" id="KW-0472">Membrane</keyword>
<keyword evidence="1" id="KW-1133">Transmembrane helix</keyword>
<gene>
    <name evidence="2" type="ORF">N868_15120</name>
</gene>
<evidence type="ECO:0000313" key="3">
    <source>
        <dbReference type="Proteomes" id="UP000029839"/>
    </source>
</evidence>
<feature type="transmembrane region" description="Helical" evidence="1">
    <location>
        <begin position="74"/>
        <end position="92"/>
    </location>
</feature>
<comment type="caution">
    <text evidence="2">The sequence shown here is derived from an EMBL/GenBank/DDBJ whole genome shotgun (WGS) entry which is preliminary data.</text>
</comment>
<reference evidence="2 3" key="1">
    <citation type="submission" date="2013-08" db="EMBL/GenBank/DDBJ databases">
        <title>Genome sequencing of Cellulomonas carbonis T26.</title>
        <authorList>
            <person name="Chen F."/>
            <person name="Li Y."/>
            <person name="Wang G."/>
        </authorList>
    </citation>
    <scope>NUCLEOTIDE SEQUENCE [LARGE SCALE GENOMIC DNA]</scope>
    <source>
        <strain evidence="2 3">T26</strain>
    </source>
</reference>
<feature type="transmembrane region" description="Helical" evidence="1">
    <location>
        <begin position="222"/>
        <end position="241"/>
    </location>
</feature>
<protein>
    <recommendedName>
        <fullName evidence="4">YwiC-like protein</fullName>
    </recommendedName>
</protein>
<dbReference type="AlphaFoldDB" id="A0A0A0BTH9"/>
<dbReference type="Pfam" id="PF14256">
    <property type="entry name" value="YwiC"/>
    <property type="match status" value="1"/>
</dbReference>
<keyword evidence="3" id="KW-1185">Reference proteome</keyword>
<keyword evidence="1" id="KW-0812">Transmembrane</keyword>
<evidence type="ECO:0000256" key="1">
    <source>
        <dbReference type="SAM" id="Phobius"/>
    </source>
</evidence>
<dbReference type="InterPro" id="IPR025576">
    <property type="entry name" value="YwiC"/>
</dbReference>
<organism evidence="2 3">
    <name type="scientific">Cellulomonas carbonis T26</name>
    <dbReference type="NCBI Taxonomy" id="947969"/>
    <lineage>
        <taxon>Bacteria</taxon>
        <taxon>Bacillati</taxon>
        <taxon>Actinomycetota</taxon>
        <taxon>Actinomycetes</taxon>
        <taxon>Micrococcales</taxon>
        <taxon>Cellulomonadaceae</taxon>
        <taxon>Cellulomonas</taxon>
    </lineage>
</organism>
<dbReference type="EMBL" id="AXCY01000048">
    <property type="protein sequence ID" value="KGM10489.1"/>
    <property type="molecule type" value="Genomic_DNA"/>
</dbReference>
<accession>A0A0A0BTH9</accession>
<dbReference type="Proteomes" id="UP000029839">
    <property type="component" value="Unassembled WGS sequence"/>
</dbReference>
<feature type="transmembrane region" description="Helical" evidence="1">
    <location>
        <begin position="20"/>
        <end position="40"/>
    </location>
</feature>
<evidence type="ECO:0008006" key="4">
    <source>
        <dbReference type="Google" id="ProtNLM"/>
    </source>
</evidence>
<feature type="transmembrane region" description="Helical" evidence="1">
    <location>
        <begin position="191"/>
        <end position="210"/>
    </location>
</feature>
<feature type="transmembrane region" description="Helical" evidence="1">
    <location>
        <begin position="52"/>
        <end position="68"/>
    </location>
</feature>
<evidence type="ECO:0000313" key="2">
    <source>
        <dbReference type="EMBL" id="KGM10489.1"/>
    </source>
</evidence>
<name>A0A0A0BTH9_9CELL</name>
<sequence>MLVAPPLVGAVTSGPTWRHALLGVTWLVGYLAYDATALWLKARRRRRWWPPVRAYGVAALALGTALLVTTPGLITWGAVYVPLLSASLALSAARRDRSLANDAVTVVAAGLVGVVAYGLGVDAEPATWLPGASSAEAWLPAGVLTAYFLGTVLYVKTMIRERGNRAVLAGSVAYHAALPVAAAAAGPTLAAVVDVPLLVALLVLLAARAVVVPLRAPGATPLQLGLGEIAATVALTALLLVG</sequence>
<proteinExistence type="predicted"/>
<reference evidence="2 3" key="2">
    <citation type="journal article" date="2015" name="Stand. Genomic Sci.">
        <title>Draft genome sequence of Cellulomonas carbonis T26(T) and comparative analysis of six Cellulomonas genomes.</title>
        <authorList>
            <person name="Zhuang W."/>
            <person name="Zhang S."/>
            <person name="Xia X."/>
            <person name="Wang G."/>
        </authorList>
    </citation>
    <scope>NUCLEOTIDE SEQUENCE [LARGE SCALE GENOMIC DNA]</scope>
    <source>
        <strain evidence="2 3">T26</strain>
    </source>
</reference>